<proteinExistence type="predicted"/>
<feature type="compositionally biased region" description="Polar residues" evidence="1">
    <location>
        <begin position="16"/>
        <end position="25"/>
    </location>
</feature>
<dbReference type="AlphaFoldDB" id="A0A0H3WTA6"/>
<accession>A0A0H3WTA6</accession>
<gene>
    <name evidence="2" type="ORF">AB870_13260</name>
</gene>
<keyword evidence="3" id="KW-1185">Reference proteome</keyword>
<evidence type="ECO:0000313" key="2">
    <source>
        <dbReference type="EMBL" id="AKM30865.2"/>
    </source>
</evidence>
<dbReference type="Proteomes" id="UP000035651">
    <property type="component" value="Chromosome"/>
</dbReference>
<name>A0A0H3WTA6_9BURK</name>
<feature type="compositionally biased region" description="Gly residues" evidence="1">
    <location>
        <begin position="618"/>
        <end position="632"/>
    </location>
</feature>
<reference evidence="2" key="1">
    <citation type="submission" date="2016-06" db="EMBL/GenBank/DDBJ databases">
        <title>Complete Genome Sequence of Pandoraea faecigallinarum DSM-23572.</title>
        <authorList>
            <person name="Yong D."/>
            <person name="Ee R."/>
            <person name="Lim Y.-L."/>
            <person name="Yin W.-F."/>
            <person name="Chan K.-G."/>
        </authorList>
    </citation>
    <scope>NUCLEOTIDE SEQUENCE</scope>
    <source>
        <strain evidence="2">DSM 23572</strain>
    </source>
</reference>
<organism evidence="2 3">
    <name type="scientific">Pandoraea faecigallinarum</name>
    <dbReference type="NCBI Taxonomy" id="656179"/>
    <lineage>
        <taxon>Bacteria</taxon>
        <taxon>Pseudomonadati</taxon>
        <taxon>Pseudomonadota</taxon>
        <taxon>Betaproteobacteria</taxon>
        <taxon>Burkholderiales</taxon>
        <taxon>Burkholderiaceae</taxon>
        <taxon>Pandoraea</taxon>
    </lineage>
</organism>
<feature type="compositionally biased region" description="Low complexity" evidence="1">
    <location>
        <begin position="633"/>
        <end position="652"/>
    </location>
</feature>
<feature type="region of interest" description="Disordered" evidence="1">
    <location>
        <begin position="609"/>
        <end position="652"/>
    </location>
</feature>
<protein>
    <submittedName>
        <fullName evidence="2">Uncharacterized protein</fullName>
    </submittedName>
</protein>
<sequence length="652" mass="70902">MRRACTADATHVTRSRSCNTTQASRGTRRVHAASAPSPGDAVWPAAFAVLLVANLASPTSARTLPRGTIRAVDCAEVGTVPPRSPCIETGHSPAPSGVISIRPLEAPAIKSDYTLAEFLDVIAASAHPFRHTGDSLVQMYASLTGHSVAPDTRRTIGEWAQALDFATGLIPDIRLTRMPGDAAAMAADAMEGRAPQTERIVQWMQSADVRGGASAGIVRARPNFASVFRQRQLDARRQLVALRQDGPDIAPAHASEVARDVPSPFAQSRHGWTIEGEQEHLQGYAQSLPYDRLPAGEDRRLLLVDGKHYLRGDAGFYHATRGLSTDHWLVVAPRGSGHVAQVPVHYDAPTGRWRAEAPLRLCGGGCAPSRAATPDSIVHDEEKILEATAHLRDEHTRDGIRHAFDDLSLLHLTRSNRPDLNMMRDNSIVNHRAALRASMKHIKRNLPLIRQQEEASMITTLYYYWNRYTEAFCQENSEILFHYLLANGIPAERLRMITVQPRNRPPHVLVLYTESERLVALLEAATPQPPSNARPDGITDTVFAREVYESRDSTILLDPWSHSRATSFVRTNHAVEMVDALDAAFADIGHRPGHGYRVSITRPLDSRRASVSSLASAGSGGNSGNSGNGSRSGSGATSGRSSLFGSVSSDVE</sequence>
<evidence type="ECO:0000313" key="3">
    <source>
        <dbReference type="Proteomes" id="UP000035651"/>
    </source>
</evidence>
<dbReference type="KEGG" id="pfg:AB870_13260"/>
<feature type="region of interest" description="Disordered" evidence="1">
    <location>
        <begin position="16"/>
        <end position="35"/>
    </location>
</feature>
<dbReference type="EMBL" id="CP011807">
    <property type="protein sequence ID" value="AKM30865.2"/>
    <property type="molecule type" value="Genomic_DNA"/>
</dbReference>
<evidence type="ECO:0000256" key="1">
    <source>
        <dbReference type="SAM" id="MobiDB-lite"/>
    </source>
</evidence>